<keyword evidence="3" id="KW-0479">Metal-binding</keyword>
<accession>A0A1W0X8D2</accession>
<dbReference type="SUPFAM" id="SSF50978">
    <property type="entry name" value="WD40 repeat-like"/>
    <property type="match status" value="1"/>
</dbReference>
<comment type="caution">
    <text evidence="12">The sequence shown here is derived from an EMBL/GenBank/DDBJ whole genome shotgun (WGS) entry which is preliminary data.</text>
</comment>
<sequence length="421" mass="47136">MATIRNVGMGMASSSTSSSSNGGGAAKAKADLIYRMDDFPDNVNGASIMAREDGIITISEDRTVRIWQKRDNGKFWPSICQYMPHPATAFAFNQETRKLFVGTESGSITEFIISNDSNRLTQLKDYSGHNKRITALHFALECEWLLSCSRDKTFRWFCSESGRLLGSFTLSAWITALQFDFPSKCAFVGDFSGAISVLRLSESGHQLVTTIRGHASSIRSLAWDSKRQQLFSGGFDSTVVVWDIGGKEGIAYELQAHTGKVTSLHYAASTQQLFSAGEDGIVAIWNMDIKRNETPSWVESDNCQQCNKPFFWNFRMMFDTKTLGQRQHHCRNCGKAVCEACSPNRLTIPLMGFETAVRVCSICYALLKDKDRPSHAVLINVLHAVMSMDLDEMKKRMVTVGQDRVVKVWDVRELFSLKSEQ</sequence>
<dbReference type="CDD" id="cd15718">
    <property type="entry name" value="FYVE_WDFY1_like"/>
    <property type="match status" value="1"/>
</dbReference>
<feature type="repeat" description="WD" evidence="9">
    <location>
        <begin position="254"/>
        <end position="288"/>
    </location>
</feature>
<feature type="region of interest" description="Disordered" evidence="10">
    <location>
        <begin position="1"/>
        <end position="24"/>
    </location>
</feature>
<evidence type="ECO:0000313" key="12">
    <source>
        <dbReference type="EMBL" id="OQV23767.1"/>
    </source>
</evidence>
<dbReference type="EMBL" id="MTYJ01000010">
    <property type="protein sequence ID" value="OQV23767.1"/>
    <property type="molecule type" value="Genomic_DNA"/>
</dbReference>
<keyword evidence="7" id="KW-0862">Zinc</keyword>
<dbReference type="SMART" id="SM00320">
    <property type="entry name" value="WD40"/>
    <property type="match status" value="6"/>
</dbReference>
<dbReference type="PROSITE" id="PS00678">
    <property type="entry name" value="WD_REPEATS_1"/>
    <property type="match status" value="3"/>
</dbReference>
<dbReference type="PROSITE" id="PS50082">
    <property type="entry name" value="WD_REPEATS_2"/>
    <property type="match status" value="3"/>
</dbReference>
<dbReference type="SMART" id="SM00064">
    <property type="entry name" value="FYVE"/>
    <property type="match status" value="1"/>
</dbReference>
<evidence type="ECO:0000313" key="13">
    <source>
        <dbReference type="Proteomes" id="UP000192578"/>
    </source>
</evidence>
<dbReference type="FunFam" id="3.30.40.10:FF:000105">
    <property type="entry name" value="WD repeat and FYVE domain-containing protein 2"/>
    <property type="match status" value="1"/>
</dbReference>
<dbReference type="SUPFAM" id="SSF57903">
    <property type="entry name" value="FYVE/PHD zinc finger"/>
    <property type="match status" value="1"/>
</dbReference>
<evidence type="ECO:0000256" key="4">
    <source>
        <dbReference type="ARBA" id="ARBA00022737"/>
    </source>
</evidence>
<dbReference type="OrthoDB" id="63070at2759"/>
<evidence type="ECO:0000256" key="8">
    <source>
        <dbReference type="PROSITE-ProRule" id="PRU00091"/>
    </source>
</evidence>
<dbReference type="InterPro" id="IPR015943">
    <property type="entry name" value="WD40/YVTN_repeat-like_dom_sf"/>
</dbReference>
<dbReference type="Pfam" id="PF01363">
    <property type="entry name" value="FYVE"/>
    <property type="match status" value="1"/>
</dbReference>
<dbReference type="PROSITE" id="PS50294">
    <property type="entry name" value="WD_REPEATS_REGION"/>
    <property type="match status" value="2"/>
</dbReference>
<name>A0A1W0X8D2_HYPEX</name>
<comment type="subcellular location">
    <subcellularLocation>
        <location evidence="1">Early endosome</location>
    </subcellularLocation>
</comment>
<feature type="domain" description="FYVE-type" evidence="11">
    <location>
        <begin position="297"/>
        <end position="368"/>
    </location>
</feature>
<keyword evidence="5" id="KW-0967">Endosome</keyword>
<dbReference type="InterPro" id="IPR020472">
    <property type="entry name" value="WD40_PAC1"/>
</dbReference>
<evidence type="ECO:0000256" key="1">
    <source>
        <dbReference type="ARBA" id="ARBA00004412"/>
    </source>
</evidence>
<dbReference type="InterPro" id="IPR019775">
    <property type="entry name" value="WD40_repeat_CS"/>
</dbReference>
<evidence type="ECO:0000256" key="3">
    <source>
        <dbReference type="ARBA" id="ARBA00022723"/>
    </source>
</evidence>
<dbReference type="GO" id="GO:0005769">
    <property type="term" value="C:early endosome"/>
    <property type="evidence" value="ECO:0007669"/>
    <property type="project" value="UniProtKB-SubCell"/>
</dbReference>
<organism evidence="12 13">
    <name type="scientific">Hypsibius exemplaris</name>
    <name type="common">Freshwater tardigrade</name>
    <dbReference type="NCBI Taxonomy" id="2072580"/>
    <lineage>
        <taxon>Eukaryota</taxon>
        <taxon>Metazoa</taxon>
        <taxon>Ecdysozoa</taxon>
        <taxon>Tardigrada</taxon>
        <taxon>Eutardigrada</taxon>
        <taxon>Parachela</taxon>
        <taxon>Hypsibioidea</taxon>
        <taxon>Hypsibiidae</taxon>
        <taxon>Hypsibius</taxon>
    </lineage>
</organism>
<dbReference type="PANTHER" id="PTHR46189">
    <property type="entry name" value="LD41958P"/>
    <property type="match status" value="1"/>
</dbReference>
<evidence type="ECO:0000256" key="9">
    <source>
        <dbReference type="PROSITE-ProRule" id="PRU00221"/>
    </source>
</evidence>
<protein>
    <submittedName>
        <fullName evidence="12">WD repeat and FYVE domain-containing protein 2</fullName>
    </submittedName>
</protein>
<evidence type="ECO:0000256" key="2">
    <source>
        <dbReference type="ARBA" id="ARBA00022574"/>
    </source>
</evidence>
<keyword evidence="6 8" id="KW-0863">Zinc-finger</keyword>
<keyword evidence="4" id="KW-0677">Repeat</keyword>
<dbReference type="InterPro" id="IPR042234">
    <property type="entry name" value="WDFY1/WDFY2"/>
</dbReference>
<keyword evidence="13" id="KW-1185">Reference proteome</keyword>
<dbReference type="InterPro" id="IPR036322">
    <property type="entry name" value="WD40_repeat_dom_sf"/>
</dbReference>
<dbReference type="PRINTS" id="PR00320">
    <property type="entry name" value="GPROTEINBRPT"/>
</dbReference>
<evidence type="ECO:0000256" key="10">
    <source>
        <dbReference type="SAM" id="MobiDB-lite"/>
    </source>
</evidence>
<keyword evidence="2 9" id="KW-0853">WD repeat</keyword>
<evidence type="ECO:0000256" key="6">
    <source>
        <dbReference type="ARBA" id="ARBA00022771"/>
    </source>
</evidence>
<feature type="compositionally biased region" description="Low complexity" evidence="10">
    <location>
        <begin position="8"/>
        <end position="20"/>
    </location>
</feature>
<proteinExistence type="predicted"/>
<dbReference type="Gene3D" id="2.130.10.10">
    <property type="entry name" value="YVTN repeat-like/Quinoprotein amine dehydrogenase"/>
    <property type="match status" value="2"/>
</dbReference>
<feature type="repeat" description="WD" evidence="9">
    <location>
        <begin position="211"/>
        <end position="244"/>
    </location>
</feature>
<dbReference type="InterPro" id="IPR013083">
    <property type="entry name" value="Znf_RING/FYVE/PHD"/>
</dbReference>
<evidence type="ECO:0000259" key="11">
    <source>
        <dbReference type="PROSITE" id="PS50178"/>
    </source>
</evidence>
<dbReference type="Gene3D" id="3.30.40.10">
    <property type="entry name" value="Zinc/RING finger domain, C3HC4 (zinc finger)"/>
    <property type="match status" value="1"/>
</dbReference>
<dbReference type="InterPro" id="IPR000306">
    <property type="entry name" value="Znf_FYVE"/>
</dbReference>
<dbReference type="AlphaFoldDB" id="A0A1W0X8D2"/>
<dbReference type="Proteomes" id="UP000192578">
    <property type="component" value="Unassembled WGS sequence"/>
</dbReference>
<feature type="repeat" description="WD" evidence="9">
    <location>
        <begin position="385"/>
        <end position="419"/>
    </location>
</feature>
<reference evidence="13" key="1">
    <citation type="submission" date="2017-01" db="EMBL/GenBank/DDBJ databases">
        <title>Comparative genomics of anhydrobiosis in the tardigrade Hypsibius dujardini.</title>
        <authorList>
            <person name="Yoshida Y."/>
            <person name="Koutsovoulos G."/>
            <person name="Laetsch D."/>
            <person name="Stevens L."/>
            <person name="Kumar S."/>
            <person name="Horikawa D."/>
            <person name="Ishino K."/>
            <person name="Komine S."/>
            <person name="Tomita M."/>
            <person name="Blaxter M."/>
            <person name="Arakawa K."/>
        </authorList>
    </citation>
    <scope>NUCLEOTIDE SEQUENCE [LARGE SCALE GENOMIC DNA]</scope>
    <source>
        <strain evidence="13">Z151</strain>
    </source>
</reference>
<dbReference type="InterPro" id="IPR001680">
    <property type="entry name" value="WD40_rpt"/>
</dbReference>
<dbReference type="PROSITE" id="PS50178">
    <property type="entry name" value="ZF_FYVE"/>
    <property type="match status" value="1"/>
</dbReference>
<gene>
    <name evidence="12" type="ORF">BV898_02498</name>
</gene>
<dbReference type="InterPro" id="IPR011011">
    <property type="entry name" value="Znf_FYVE_PHD"/>
</dbReference>
<dbReference type="InterPro" id="IPR017455">
    <property type="entry name" value="Znf_FYVE-rel"/>
</dbReference>
<evidence type="ECO:0000256" key="7">
    <source>
        <dbReference type="ARBA" id="ARBA00022833"/>
    </source>
</evidence>
<dbReference type="PANTHER" id="PTHR46189:SF1">
    <property type="entry name" value="LD41958P"/>
    <property type="match status" value="1"/>
</dbReference>
<evidence type="ECO:0000256" key="5">
    <source>
        <dbReference type="ARBA" id="ARBA00022753"/>
    </source>
</evidence>
<dbReference type="Pfam" id="PF00400">
    <property type="entry name" value="WD40"/>
    <property type="match status" value="3"/>
</dbReference>
<dbReference type="GO" id="GO:0008270">
    <property type="term" value="F:zinc ion binding"/>
    <property type="evidence" value="ECO:0007669"/>
    <property type="project" value="UniProtKB-KW"/>
</dbReference>